<proteinExistence type="predicted"/>
<reference evidence="3" key="1">
    <citation type="submission" date="2017-09" db="EMBL/GenBank/DDBJ databases">
        <title>Depth-based differentiation of microbial function through sediment-hosted aquifers and enrichment of novel symbionts in the deep terrestrial subsurface.</title>
        <authorList>
            <person name="Probst A.J."/>
            <person name="Ladd B."/>
            <person name="Jarett J.K."/>
            <person name="Geller-Mcgrath D.E."/>
            <person name="Sieber C.M.K."/>
            <person name="Emerson J.B."/>
            <person name="Anantharaman K."/>
            <person name="Thomas B.C."/>
            <person name="Malmstrom R."/>
            <person name="Stieglmeier M."/>
            <person name="Klingl A."/>
            <person name="Woyke T."/>
            <person name="Ryan C.M."/>
            <person name="Banfield J.F."/>
        </authorList>
    </citation>
    <scope>NUCLEOTIDE SEQUENCE [LARGE SCALE GENOMIC DNA]</scope>
</reference>
<evidence type="ECO:0000313" key="2">
    <source>
        <dbReference type="EMBL" id="PJA45874.1"/>
    </source>
</evidence>
<evidence type="ECO:0000256" key="1">
    <source>
        <dbReference type="SAM" id="MobiDB-lite"/>
    </source>
</evidence>
<protein>
    <submittedName>
        <fullName evidence="2">Uncharacterized protein</fullName>
    </submittedName>
</protein>
<name>A0A2M7XDC9_9BACT</name>
<dbReference type="EMBL" id="PFWU01000017">
    <property type="protein sequence ID" value="PJA45874.1"/>
    <property type="molecule type" value="Genomic_DNA"/>
</dbReference>
<dbReference type="Proteomes" id="UP000229385">
    <property type="component" value="Unassembled WGS sequence"/>
</dbReference>
<dbReference type="AlphaFoldDB" id="A0A2M7XDC9"/>
<gene>
    <name evidence="2" type="ORF">CO174_01405</name>
</gene>
<accession>A0A2M7XDC9</accession>
<organism evidence="2 3">
    <name type="scientific">Candidatus Uhrbacteria bacterium CG_4_9_14_3_um_filter_50_9</name>
    <dbReference type="NCBI Taxonomy" id="1975035"/>
    <lineage>
        <taxon>Bacteria</taxon>
        <taxon>Candidatus Uhriibacteriota</taxon>
    </lineage>
</organism>
<feature type="non-terminal residue" evidence="2">
    <location>
        <position position="577"/>
    </location>
</feature>
<sequence length="577" mass="64266">MTTSLTSDLGSLALRIALSLPDSSGLAKDMTGGSMLNQIFAAMNLMVDEAAEVASVTNAGIQYGKTPRERAEKAEKAVGQIKRRIFRHRDGTIQLAWVTFHYDPDSVSDHFFMNGQGHPQQFPTGKIYGTAQIADPKTGTVQTYTVVPHTLFNGRGGHFPFVVQEGVDWESRDWGLQRWNAPWQSVTVLCFFLEPLVDRKSRESRTEIRAVPLNWASEGTIALYNRLFSEMVAEGQKPESLEPINRWVHGWNSPTPYLLFAPIGNPGIPFWGRAEHMKDRGENGVPKRSPFYDDVLIYAGGYQVQLAEGYAERPTLHQDGYHWCRWQIMPGETRVCVRYICEEGQEIVGQTVQIAIAMDPFVVLSLDPATVSPGRQVYRQAESLLEAVKRGEQNSLLQQAYELGFFTASQSREAQLAGVEACAQRAVELANRQILELVERFTDALTGLNMPGRPALSELVEVMDEENLYKALDRNTGDCKLATWIASMITNDGTFHWGMPVMRFVRQRVLVAMAKQGKIKLELDPRKRPSKSKIPQVQIGGAPTDSKPTGKGPRRQAGPRGKPKDESSSESEPTSNG</sequence>
<feature type="region of interest" description="Disordered" evidence="1">
    <location>
        <begin position="524"/>
        <end position="577"/>
    </location>
</feature>
<evidence type="ECO:0000313" key="3">
    <source>
        <dbReference type="Proteomes" id="UP000229385"/>
    </source>
</evidence>
<comment type="caution">
    <text evidence="2">The sequence shown here is derived from an EMBL/GenBank/DDBJ whole genome shotgun (WGS) entry which is preliminary data.</text>
</comment>